<organism evidence="2 3">
    <name type="scientific">Gossypium tomentosum</name>
    <name type="common">Hawaiian cotton</name>
    <name type="synonym">Gossypium sandvicense</name>
    <dbReference type="NCBI Taxonomy" id="34277"/>
    <lineage>
        <taxon>Eukaryota</taxon>
        <taxon>Viridiplantae</taxon>
        <taxon>Streptophyta</taxon>
        <taxon>Embryophyta</taxon>
        <taxon>Tracheophyta</taxon>
        <taxon>Spermatophyta</taxon>
        <taxon>Magnoliopsida</taxon>
        <taxon>eudicotyledons</taxon>
        <taxon>Gunneridae</taxon>
        <taxon>Pentapetalae</taxon>
        <taxon>rosids</taxon>
        <taxon>malvids</taxon>
        <taxon>Malvales</taxon>
        <taxon>Malvaceae</taxon>
        <taxon>Malvoideae</taxon>
        <taxon>Gossypium</taxon>
    </lineage>
</organism>
<evidence type="ECO:0000256" key="1">
    <source>
        <dbReference type="SAM" id="SignalP"/>
    </source>
</evidence>
<sequence>MKFPVTQHIYISLILCTFAWRVLQNQVHTSTFLHFHFASTLRQTKKLLSDQLSDRGTQENNS</sequence>
<dbReference type="Proteomes" id="UP000322667">
    <property type="component" value="Chromosome A03"/>
</dbReference>
<name>A0A5D2R2W3_GOSTO</name>
<feature type="signal peptide" evidence="1">
    <location>
        <begin position="1"/>
        <end position="24"/>
    </location>
</feature>
<keyword evidence="3" id="KW-1185">Reference proteome</keyword>
<accession>A0A5D2R2W3</accession>
<feature type="chain" id="PRO_5022787039" evidence="1">
    <location>
        <begin position="25"/>
        <end position="62"/>
    </location>
</feature>
<proteinExistence type="predicted"/>
<keyword evidence="1" id="KW-0732">Signal</keyword>
<dbReference type="AlphaFoldDB" id="A0A5D2R2W3"/>
<evidence type="ECO:0000313" key="2">
    <source>
        <dbReference type="EMBL" id="TYI35217.1"/>
    </source>
</evidence>
<evidence type="ECO:0000313" key="3">
    <source>
        <dbReference type="Proteomes" id="UP000322667"/>
    </source>
</evidence>
<reference evidence="2 3" key="1">
    <citation type="submission" date="2019-07" db="EMBL/GenBank/DDBJ databases">
        <title>WGS assembly of Gossypium tomentosum.</title>
        <authorList>
            <person name="Chen Z.J."/>
            <person name="Sreedasyam A."/>
            <person name="Ando A."/>
            <person name="Song Q."/>
            <person name="De L."/>
            <person name="Hulse-Kemp A."/>
            <person name="Ding M."/>
            <person name="Ye W."/>
            <person name="Kirkbride R."/>
            <person name="Jenkins J."/>
            <person name="Plott C."/>
            <person name="Lovell J."/>
            <person name="Lin Y.-M."/>
            <person name="Vaughn R."/>
            <person name="Liu B."/>
            <person name="Li W."/>
            <person name="Simpson S."/>
            <person name="Scheffler B."/>
            <person name="Saski C."/>
            <person name="Grover C."/>
            <person name="Hu G."/>
            <person name="Conover J."/>
            <person name="Carlson J."/>
            <person name="Shu S."/>
            <person name="Boston L."/>
            <person name="Williams M."/>
            <person name="Peterson D."/>
            <person name="Mcgee K."/>
            <person name="Jones D."/>
            <person name="Wendel J."/>
            <person name="Stelly D."/>
            <person name="Grimwood J."/>
            <person name="Schmutz J."/>
        </authorList>
    </citation>
    <scope>NUCLEOTIDE SEQUENCE [LARGE SCALE GENOMIC DNA]</scope>
    <source>
        <strain evidence="2">7179.01</strain>
    </source>
</reference>
<protein>
    <submittedName>
        <fullName evidence="2">Uncharacterized protein</fullName>
    </submittedName>
</protein>
<gene>
    <name evidence="2" type="ORF">ES332_A03G060500v1</name>
</gene>
<dbReference type="EMBL" id="CM017612">
    <property type="protein sequence ID" value="TYI35217.1"/>
    <property type="molecule type" value="Genomic_DNA"/>
</dbReference>